<evidence type="ECO:0000256" key="1">
    <source>
        <dbReference type="SAM" id="MobiDB-lite"/>
    </source>
</evidence>
<organism evidence="2 3">
    <name type="scientific">Caballeronia zhejiangensis</name>
    <dbReference type="NCBI Taxonomy" id="871203"/>
    <lineage>
        <taxon>Bacteria</taxon>
        <taxon>Pseudomonadati</taxon>
        <taxon>Pseudomonadota</taxon>
        <taxon>Betaproteobacteria</taxon>
        <taxon>Burkholderiales</taxon>
        <taxon>Burkholderiaceae</taxon>
        <taxon>Caballeronia</taxon>
    </lineage>
</organism>
<gene>
    <name evidence="2" type="ORF">BG60_06850</name>
</gene>
<dbReference type="Proteomes" id="UP000027451">
    <property type="component" value="Unassembled WGS sequence"/>
</dbReference>
<sequence>MNLQDQLGALESSLDTLLQTAAASARSSAGSPAAPPAVSDEPPALRDVREPVDADAPAEPPALNEPPTLVVSRPERDAVEMTIAGKTVKLSPEGVSELIEELSNVRASMSPDQPAGIAPGWRFAATKNPVMATQKYANGDRLLVLRHAGHGWVPFTFSPNMVIELYAMLTKK</sequence>
<proteinExistence type="predicted"/>
<name>A0A656QFS7_9BURK</name>
<comment type="caution">
    <text evidence="2">The sequence shown here is derived from an EMBL/GenBank/DDBJ whole genome shotgun (WGS) entry which is preliminary data.</text>
</comment>
<feature type="compositionally biased region" description="Low complexity" evidence="1">
    <location>
        <begin position="21"/>
        <end position="39"/>
    </location>
</feature>
<keyword evidence="3" id="KW-1185">Reference proteome</keyword>
<evidence type="ECO:0000313" key="3">
    <source>
        <dbReference type="Proteomes" id="UP000027451"/>
    </source>
</evidence>
<dbReference type="OrthoDB" id="9114065at2"/>
<protein>
    <recommendedName>
        <fullName evidence="4">Phage tail protein</fullName>
    </recommendedName>
</protein>
<dbReference type="RefSeq" id="WP_008354286.1">
    <property type="nucleotide sequence ID" value="NZ_CADFFU010000013.1"/>
</dbReference>
<reference evidence="2 3" key="1">
    <citation type="submission" date="2014-03" db="EMBL/GenBank/DDBJ databases">
        <title>Draft Genome Sequences of Four Burkholderia Strains.</title>
        <authorList>
            <person name="Liu X.Y."/>
            <person name="Li C.X."/>
            <person name="Xu J.H."/>
        </authorList>
    </citation>
    <scope>NUCLEOTIDE SEQUENCE [LARGE SCALE GENOMIC DNA]</scope>
    <source>
        <strain evidence="2 3">OP-1</strain>
    </source>
</reference>
<evidence type="ECO:0008006" key="4">
    <source>
        <dbReference type="Google" id="ProtNLM"/>
    </source>
</evidence>
<dbReference type="EMBL" id="JFHD01000013">
    <property type="protein sequence ID" value="KDR29403.1"/>
    <property type="molecule type" value="Genomic_DNA"/>
</dbReference>
<feature type="compositionally biased region" description="Basic and acidic residues" evidence="1">
    <location>
        <begin position="43"/>
        <end position="52"/>
    </location>
</feature>
<dbReference type="AlphaFoldDB" id="A0A656QFS7"/>
<accession>A0A656QFS7</accession>
<feature type="region of interest" description="Disordered" evidence="1">
    <location>
        <begin position="21"/>
        <end position="74"/>
    </location>
</feature>
<evidence type="ECO:0000313" key="2">
    <source>
        <dbReference type="EMBL" id="KDR29403.1"/>
    </source>
</evidence>